<dbReference type="SUPFAM" id="SSF141371">
    <property type="entry name" value="PilZ domain-like"/>
    <property type="match status" value="1"/>
</dbReference>
<sequence>MIPRPKLLEIENRDFKRHACHWPAVLLTDNFNRSCVIEDISNGGCRLLINTGKLVSGDTVKIQVPTRKLSFSGKVVWLHCEEAGIKFTSKPAKL</sequence>
<proteinExistence type="predicted"/>
<dbReference type="EMBL" id="FOSK01000002">
    <property type="protein sequence ID" value="SFK12281.1"/>
    <property type="molecule type" value="Genomic_DNA"/>
</dbReference>
<name>A0A1I3X0G4_9HYPH</name>
<feature type="domain" description="PilZ" evidence="1">
    <location>
        <begin position="11"/>
        <end position="89"/>
    </location>
</feature>
<dbReference type="InterPro" id="IPR009875">
    <property type="entry name" value="PilZ_domain"/>
</dbReference>
<comment type="caution">
    <text evidence="2">The sequence shown here is derived from an EMBL/GenBank/DDBJ whole genome shotgun (WGS) entry which is preliminary data.</text>
</comment>
<reference evidence="2 3" key="1">
    <citation type="submission" date="2016-10" db="EMBL/GenBank/DDBJ databases">
        <authorList>
            <person name="Varghese N."/>
            <person name="Submissions S."/>
        </authorList>
    </citation>
    <scope>NUCLEOTIDE SEQUENCE [LARGE SCALE GENOMIC DNA]</scope>
    <source>
        <strain evidence="2 3">DSM 16392</strain>
    </source>
</reference>
<dbReference type="Pfam" id="PF07238">
    <property type="entry name" value="PilZ"/>
    <property type="match status" value="1"/>
</dbReference>
<organism evidence="2 3">
    <name type="scientific">Pseudovibrio ascidiaceicola</name>
    <dbReference type="NCBI Taxonomy" id="285279"/>
    <lineage>
        <taxon>Bacteria</taxon>
        <taxon>Pseudomonadati</taxon>
        <taxon>Pseudomonadota</taxon>
        <taxon>Alphaproteobacteria</taxon>
        <taxon>Hyphomicrobiales</taxon>
        <taxon>Stappiaceae</taxon>
        <taxon>Pseudovibrio</taxon>
    </lineage>
</organism>
<evidence type="ECO:0000313" key="2">
    <source>
        <dbReference type="EMBL" id="SFK12281.1"/>
    </source>
</evidence>
<evidence type="ECO:0000313" key="3">
    <source>
        <dbReference type="Proteomes" id="UP000199598"/>
    </source>
</evidence>
<accession>A0A1I3X0G4</accession>
<keyword evidence="3" id="KW-1185">Reference proteome</keyword>
<evidence type="ECO:0000259" key="1">
    <source>
        <dbReference type="Pfam" id="PF07238"/>
    </source>
</evidence>
<dbReference type="RefSeq" id="WP_093517425.1">
    <property type="nucleotide sequence ID" value="NZ_FOSK01000002.1"/>
</dbReference>
<dbReference type="Proteomes" id="UP000199598">
    <property type="component" value="Unassembled WGS sequence"/>
</dbReference>
<gene>
    <name evidence="2" type="ORF">SAMN04488518_102256</name>
</gene>
<dbReference type="Gene3D" id="2.40.10.220">
    <property type="entry name" value="predicted glycosyltransferase like domains"/>
    <property type="match status" value="1"/>
</dbReference>
<protein>
    <submittedName>
        <fullName evidence="2">PilZ domain-containing protein</fullName>
    </submittedName>
</protein>